<proteinExistence type="predicted"/>
<dbReference type="SMART" id="SM00360">
    <property type="entry name" value="RRM"/>
    <property type="match status" value="6"/>
</dbReference>
<dbReference type="SUPFAM" id="SSF54928">
    <property type="entry name" value="RNA-binding domain, RBD"/>
    <property type="match status" value="5"/>
</dbReference>
<dbReference type="EMBL" id="SNRW01001224">
    <property type="protein sequence ID" value="KAA6397247.1"/>
    <property type="molecule type" value="Genomic_DNA"/>
</dbReference>
<evidence type="ECO:0000256" key="3">
    <source>
        <dbReference type="SAM" id="MobiDB-lite"/>
    </source>
</evidence>
<keyword evidence="1 2" id="KW-0694">RNA-binding</keyword>
<name>A0A5J4WQ28_9EUKA</name>
<feature type="domain" description="RRM" evidence="4">
    <location>
        <begin position="611"/>
        <end position="687"/>
    </location>
</feature>
<dbReference type="AlphaFoldDB" id="A0A5J4WQ28"/>
<dbReference type="CDD" id="cd00590">
    <property type="entry name" value="RRM_SF"/>
    <property type="match status" value="3"/>
</dbReference>
<dbReference type="Pfam" id="PF00076">
    <property type="entry name" value="RRM_1"/>
    <property type="match status" value="6"/>
</dbReference>
<evidence type="ECO:0000256" key="1">
    <source>
        <dbReference type="ARBA" id="ARBA00022884"/>
    </source>
</evidence>
<evidence type="ECO:0000259" key="4">
    <source>
        <dbReference type="PROSITE" id="PS50102"/>
    </source>
</evidence>
<dbReference type="PROSITE" id="PS50102">
    <property type="entry name" value="RRM"/>
    <property type="match status" value="6"/>
</dbReference>
<dbReference type="PANTHER" id="PTHR48025">
    <property type="entry name" value="OS02G0815200 PROTEIN"/>
    <property type="match status" value="1"/>
</dbReference>
<feature type="region of interest" description="Disordered" evidence="3">
    <location>
        <begin position="179"/>
        <end position="243"/>
    </location>
</feature>
<dbReference type="InterPro" id="IPR000504">
    <property type="entry name" value="RRM_dom"/>
</dbReference>
<dbReference type="Gene3D" id="3.30.70.330">
    <property type="match status" value="6"/>
</dbReference>
<evidence type="ECO:0000313" key="6">
    <source>
        <dbReference type="Proteomes" id="UP000324800"/>
    </source>
</evidence>
<dbReference type="InterPro" id="IPR012677">
    <property type="entry name" value="Nucleotide-bd_a/b_plait_sf"/>
</dbReference>
<accession>A0A5J4WQ28</accession>
<feature type="domain" description="RRM" evidence="4">
    <location>
        <begin position="11"/>
        <end position="88"/>
    </location>
</feature>
<organism evidence="5 6">
    <name type="scientific">Streblomastix strix</name>
    <dbReference type="NCBI Taxonomy" id="222440"/>
    <lineage>
        <taxon>Eukaryota</taxon>
        <taxon>Metamonada</taxon>
        <taxon>Preaxostyla</taxon>
        <taxon>Oxymonadida</taxon>
        <taxon>Streblomastigidae</taxon>
        <taxon>Streblomastix</taxon>
    </lineage>
</organism>
<comment type="caution">
    <text evidence="5">The sequence shown here is derived from an EMBL/GenBank/DDBJ whole genome shotgun (WGS) entry which is preliminary data.</text>
</comment>
<dbReference type="OrthoDB" id="1049195at2759"/>
<feature type="compositionally biased region" description="Polar residues" evidence="3">
    <location>
        <begin position="190"/>
        <end position="243"/>
    </location>
</feature>
<dbReference type="PANTHER" id="PTHR48025:SF1">
    <property type="entry name" value="RRM DOMAIN-CONTAINING PROTEIN"/>
    <property type="match status" value="1"/>
</dbReference>
<reference evidence="5 6" key="1">
    <citation type="submission" date="2019-03" db="EMBL/GenBank/DDBJ databases">
        <title>Single cell metagenomics reveals metabolic interactions within the superorganism composed of flagellate Streblomastix strix and complex community of Bacteroidetes bacteria on its surface.</title>
        <authorList>
            <person name="Treitli S.C."/>
            <person name="Kolisko M."/>
            <person name="Husnik F."/>
            <person name="Keeling P."/>
            <person name="Hampl V."/>
        </authorList>
    </citation>
    <scope>NUCLEOTIDE SEQUENCE [LARGE SCALE GENOMIC DNA]</scope>
    <source>
        <strain evidence="5">ST1C</strain>
    </source>
</reference>
<dbReference type="Proteomes" id="UP000324800">
    <property type="component" value="Unassembled WGS sequence"/>
</dbReference>
<evidence type="ECO:0000313" key="5">
    <source>
        <dbReference type="EMBL" id="KAA6397247.1"/>
    </source>
</evidence>
<protein>
    <recommendedName>
        <fullName evidence="4">RRM domain-containing protein</fullName>
    </recommendedName>
</protein>
<dbReference type="InterPro" id="IPR050502">
    <property type="entry name" value="Euk_RNA-bind_prot"/>
</dbReference>
<feature type="compositionally biased region" description="Low complexity" evidence="3">
    <location>
        <begin position="458"/>
        <end position="488"/>
    </location>
</feature>
<sequence length="689" mass="77476">MQNRFNSKQNCTLFIRNINFQTNEQSLSRHFQGIGQVIRVSIPRDEQGKSKGFGFVEFKDNQTAQFAYNTLNQSLLDGRIIYIEFSKERAPSNGRPPSVIRDPKSELYVSGLNYSTTKESLQQFFEQAGQVYDARIIYNEQGSRGFGFVTMKDVNTANHAINYLDGQMLDGRRINVKKADQRAQTPGRAISNSNALSNNRAISNNLFPPQIAQRQQTNSTQQIRPQSLGRNISQNNPNSQKQLKQSRHLFVGGLDSSTTQSNLKQLFDQIGTVSDIKLVNNSQGTYNFAFISMQHKSDAQNAVQLLNGQDINGNIITVRYQDDRANSVRRSSSVVRDPKSQLYVNGLNYSTTKESLQEFFEQAGEVQDARIIYNEQGSRGFGFVTMADAYTAQNAYRQLNGQKLDGRRINISQAEQRPQSNQRGGSVPRSVDKFPQNFYVLQQQIDPQRYKPELPLRSQPQIQSSSSSSSISSSSSSSSIQSSSSSQPNLLQVTELDTSTTQEQLRQLFAKAGQVVDVTILTDGDKKIGYVKMKDEAGVRKAVEDLDGSVINQSCIDVRQIQSGMKINQPESNNNQLQTQPQRRRAPVIADKQYPNIPPVNQQATALFSRIRIELSNLPADVTENELMAVFDKFDPKIAELPTNTAGQNSRIGFIEFYNQRDQQKAILEQKNFILRGRQITVRAAIQNQ</sequence>
<gene>
    <name evidence="5" type="ORF">EZS28_007226</name>
</gene>
<dbReference type="GO" id="GO:0003729">
    <property type="term" value="F:mRNA binding"/>
    <property type="evidence" value="ECO:0007669"/>
    <property type="project" value="TreeGrafter"/>
</dbReference>
<evidence type="ECO:0000256" key="2">
    <source>
        <dbReference type="PROSITE-ProRule" id="PRU00176"/>
    </source>
</evidence>
<feature type="domain" description="RRM" evidence="4">
    <location>
        <begin position="340"/>
        <end position="416"/>
    </location>
</feature>
<feature type="domain" description="RRM" evidence="4">
    <location>
        <begin position="247"/>
        <end position="323"/>
    </location>
</feature>
<dbReference type="InterPro" id="IPR035979">
    <property type="entry name" value="RBD_domain_sf"/>
</dbReference>
<feature type="region of interest" description="Disordered" evidence="3">
    <location>
        <begin position="456"/>
        <end position="491"/>
    </location>
</feature>
<feature type="domain" description="RRM" evidence="4">
    <location>
        <begin position="105"/>
        <end position="181"/>
    </location>
</feature>
<feature type="domain" description="RRM" evidence="4">
    <location>
        <begin position="489"/>
        <end position="563"/>
    </location>
</feature>